<proteinExistence type="predicted"/>
<feature type="signal peptide" evidence="1">
    <location>
        <begin position="1"/>
        <end position="24"/>
    </location>
</feature>
<dbReference type="AlphaFoldDB" id="A0A6M2D183"/>
<name>A0A6M2D183_RHIMP</name>
<feature type="chain" id="PRO_5026759040" evidence="1">
    <location>
        <begin position="25"/>
        <end position="69"/>
    </location>
</feature>
<accession>A0A6M2D183</accession>
<sequence length="69" mass="7219">MSAVRSGMFVLLAMALFFMTDTCAMTSCGSVCRTSQAGVVTSCPRGCKCVMEAESSFGGGIGRCQRTFS</sequence>
<protein>
    <submittedName>
        <fullName evidence="2">Putative conserved secreted protein ovary overexpressed</fullName>
    </submittedName>
</protein>
<keyword evidence="1" id="KW-0732">Signal</keyword>
<reference evidence="2" key="1">
    <citation type="submission" date="2019-09" db="EMBL/GenBank/DDBJ databases">
        <title>Organ-specific transcriptomic study of the physiology of the cattle tick, Rhipicephalus microplus.</title>
        <authorList>
            <person name="Tirloni L."/>
            <person name="Braz G."/>
            <person name="Gandara A.C.P."/>
            <person name="Sabadin G.A."/>
            <person name="da Silva R.M."/>
            <person name="Guizzo M.G."/>
            <person name="Machado J.A."/>
            <person name="Costa E.P."/>
            <person name="Gomes H.F."/>
            <person name="Moraes J."/>
            <person name="Mota M.B.S."/>
            <person name="Mesquita R.D."/>
            <person name="Alvarenga P.H."/>
            <person name="Alves F."/>
            <person name="Seixas A."/>
            <person name="da Fonseca R.N."/>
            <person name="Fogaca A."/>
            <person name="Logullo C."/>
            <person name="Tanaka A."/>
            <person name="Daffre S."/>
            <person name="Termignoni C."/>
            <person name="Vaz I.S.Jr."/>
            <person name="Oliveira P.L."/>
            <person name="Ribeiro J.M."/>
        </authorList>
    </citation>
    <scope>NUCLEOTIDE SEQUENCE</scope>
    <source>
        <strain evidence="2">Porto Alegre</strain>
    </source>
</reference>
<dbReference type="EMBL" id="GHWJ01007145">
    <property type="protein sequence ID" value="NOV39882.1"/>
    <property type="molecule type" value="Transcribed_RNA"/>
</dbReference>
<evidence type="ECO:0000256" key="1">
    <source>
        <dbReference type="SAM" id="SignalP"/>
    </source>
</evidence>
<evidence type="ECO:0000313" key="2">
    <source>
        <dbReference type="EMBL" id="NOV39882.1"/>
    </source>
</evidence>
<organism evidence="2">
    <name type="scientific">Rhipicephalus microplus</name>
    <name type="common">Cattle tick</name>
    <name type="synonym">Boophilus microplus</name>
    <dbReference type="NCBI Taxonomy" id="6941"/>
    <lineage>
        <taxon>Eukaryota</taxon>
        <taxon>Metazoa</taxon>
        <taxon>Ecdysozoa</taxon>
        <taxon>Arthropoda</taxon>
        <taxon>Chelicerata</taxon>
        <taxon>Arachnida</taxon>
        <taxon>Acari</taxon>
        <taxon>Parasitiformes</taxon>
        <taxon>Ixodida</taxon>
        <taxon>Ixodoidea</taxon>
        <taxon>Ixodidae</taxon>
        <taxon>Rhipicephalinae</taxon>
        <taxon>Rhipicephalus</taxon>
        <taxon>Boophilus</taxon>
    </lineage>
</organism>